<dbReference type="Gramene" id="ONK58264">
    <property type="protein sequence ID" value="ONK58264"/>
    <property type="gene ID" value="A4U43_C09F10350"/>
</dbReference>
<feature type="non-terminal residue" evidence="1">
    <location>
        <position position="50"/>
    </location>
</feature>
<evidence type="ECO:0000313" key="2">
    <source>
        <dbReference type="Proteomes" id="UP000243459"/>
    </source>
</evidence>
<name>A0A5P1E6K5_ASPOF</name>
<protein>
    <submittedName>
        <fullName evidence="1">Uncharacterized protein</fullName>
    </submittedName>
</protein>
<keyword evidence="2" id="KW-1185">Reference proteome</keyword>
<dbReference type="AlphaFoldDB" id="A0A5P1E6K5"/>
<sequence length="50" mass="5544">MALLYGDPVGGDALSNNLLLKYLVILCCLDLEKLDFGDNLETLLVLYEIL</sequence>
<evidence type="ECO:0000313" key="1">
    <source>
        <dbReference type="EMBL" id="ONK58264.1"/>
    </source>
</evidence>
<accession>A0A5P1E6K5</accession>
<proteinExistence type="predicted"/>
<gene>
    <name evidence="1" type="ORF">A4U43_C09F10350</name>
</gene>
<organism evidence="1 2">
    <name type="scientific">Asparagus officinalis</name>
    <name type="common">Garden asparagus</name>
    <dbReference type="NCBI Taxonomy" id="4686"/>
    <lineage>
        <taxon>Eukaryota</taxon>
        <taxon>Viridiplantae</taxon>
        <taxon>Streptophyta</taxon>
        <taxon>Embryophyta</taxon>
        <taxon>Tracheophyta</taxon>
        <taxon>Spermatophyta</taxon>
        <taxon>Magnoliopsida</taxon>
        <taxon>Liliopsida</taxon>
        <taxon>Asparagales</taxon>
        <taxon>Asparagaceae</taxon>
        <taxon>Asparagoideae</taxon>
        <taxon>Asparagus</taxon>
    </lineage>
</organism>
<dbReference type="EMBL" id="CM007389">
    <property type="protein sequence ID" value="ONK58264.1"/>
    <property type="molecule type" value="Genomic_DNA"/>
</dbReference>
<dbReference type="Proteomes" id="UP000243459">
    <property type="component" value="Chromosome 9"/>
</dbReference>
<reference evidence="2" key="1">
    <citation type="journal article" date="2017" name="Nat. Commun.">
        <title>The asparagus genome sheds light on the origin and evolution of a young Y chromosome.</title>
        <authorList>
            <person name="Harkess A."/>
            <person name="Zhou J."/>
            <person name="Xu C."/>
            <person name="Bowers J.E."/>
            <person name="Van der Hulst R."/>
            <person name="Ayyampalayam S."/>
            <person name="Mercati F."/>
            <person name="Riccardi P."/>
            <person name="McKain M.R."/>
            <person name="Kakrana A."/>
            <person name="Tang H."/>
            <person name="Ray J."/>
            <person name="Groenendijk J."/>
            <person name="Arikit S."/>
            <person name="Mathioni S.M."/>
            <person name="Nakano M."/>
            <person name="Shan H."/>
            <person name="Telgmann-Rauber A."/>
            <person name="Kanno A."/>
            <person name="Yue Z."/>
            <person name="Chen H."/>
            <person name="Li W."/>
            <person name="Chen Y."/>
            <person name="Xu X."/>
            <person name="Zhang Y."/>
            <person name="Luo S."/>
            <person name="Chen H."/>
            <person name="Gao J."/>
            <person name="Mao Z."/>
            <person name="Pires J.C."/>
            <person name="Luo M."/>
            <person name="Kudrna D."/>
            <person name="Wing R.A."/>
            <person name="Meyers B.C."/>
            <person name="Yi K."/>
            <person name="Kong H."/>
            <person name="Lavrijsen P."/>
            <person name="Sunseri F."/>
            <person name="Falavigna A."/>
            <person name="Ye Y."/>
            <person name="Leebens-Mack J.H."/>
            <person name="Chen G."/>
        </authorList>
    </citation>
    <scope>NUCLEOTIDE SEQUENCE [LARGE SCALE GENOMIC DNA]</scope>
    <source>
        <strain evidence="2">cv. DH0086</strain>
    </source>
</reference>